<organism evidence="1 2">
    <name type="scientific">Pisciglobus halotolerans</name>
    <dbReference type="NCBI Taxonomy" id="745365"/>
    <lineage>
        <taxon>Bacteria</taxon>
        <taxon>Bacillati</taxon>
        <taxon>Bacillota</taxon>
        <taxon>Bacilli</taxon>
        <taxon>Lactobacillales</taxon>
        <taxon>Carnobacteriaceae</taxon>
    </lineage>
</organism>
<reference evidence="1 2" key="1">
    <citation type="submission" date="2016-10" db="EMBL/GenBank/DDBJ databases">
        <authorList>
            <person name="de Groot N.N."/>
        </authorList>
    </citation>
    <scope>NUCLEOTIDE SEQUENCE [LARGE SCALE GENOMIC DNA]</scope>
    <source>
        <strain evidence="1 2">DSM 27630</strain>
    </source>
</reference>
<proteinExistence type="predicted"/>
<gene>
    <name evidence="1" type="ORF">SAMN04489868_101138</name>
</gene>
<dbReference type="EMBL" id="FOQE01000001">
    <property type="protein sequence ID" value="SFH52353.1"/>
    <property type="molecule type" value="Genomic_DNA"/>
</dbReference>
<dbReference type="Pfam" id="PF09954">
    <property type="entry name" value="DUF2188"/>
    <property type="match status" value="1"/>
</dbReference>
<dbReference type="Proteomes" id="UP000198668">
    <property type="component" value="Unassembled WGS sequence"/>
</dbReference>
<evidence type="ECO:0000313" key="2">
    <source>
        <dbReference type="Proteomes" id="UP000198668"/>
    </source>
</evidence>
<evidence type="ECO:0008006" key="3">
    <source>
        <dbReference type="Google" id="ProtNLM"/>
    </source>
</evidence>
<name>A0A1I3AQR0_9LACT</name>
<dbReference type="InterPro" id="IPR018691">
    <property type="entry name" value="DUF2188"/>
</dbReference>
<evidence type="ECO:0000313" key="1">
    <source>
        <dbReference type="EMBL" id="SFH52353.1"/>
    </source>
</evidence>
<dbReference type="OrthoDB" id="2168035at2"/>
<sequence length="93" mass="10795">MAKDDHKNRSEYFEDRAGTKEARYHVVPDDEKGWAIKVEGEDGHQHQTDSKDEAVKKAKELAKDAGTMVYVHSEHGKIEEQFNYMDDDKDQKK</sequence>
<dbReference type="RefSeq" id="WP_047392783.1">
    <property type="nucleotide sequence ID" value="NZ_FOQE01000001.1"/>
</dbReference>
<keyword evidence="2" id="KW-1185">Reference proteome</keyword>
<accession>A0A1I3AQR0</accession>
<protein>
    <recommendedName>
        <fullName evidence="3">DUF2188 domain-containing protein</fullName>
    </recommendedName>
</protein>
<dbReference type="AlphaFoldDB" id="A0A1I3AQR0"/>